<reference evidence="1" key="1">
    <citation type="submission" date="2018-05" db="EMBL/GenBank/DDBJ databases">
        <authorList>
            <person name="Lanie J.A."/>
            <person name="Ng W.-L."/>
            <person name="Kazmierczak K.M."/>
            <person name="Andrzejewski T.M."/>
            <person name="Davidsen T.M."/>
            <person name="Wayne K.J."/>
            <person name="Tettelin H."/>
            <person name="Glass J.I."/>
            <person name="Rusch D."/>
            <person name="Podicherti R."/>
            <person name="Tsui H.-C.T."/>
            <person name="Winkler M.E."/>
        </authorList>
    </citation>
    <scope>NUCLEOTIDE SEQUENCE</scope>
</reference>
<name>A0A382BPJ7_9ZZZZ</name>
<evidence type="ECO:0000313" key="1">
    <source>
        <dbReference type="EMBL" id="SVB15766.1"/>
    </source>
</evidence>
<accession>A0A382BPJ7</accession>
<organism evidence="1">
    <name type="scientific">marine metagenome</name>
    <dbReference type="NCBI Taxonomy" id="408172"/>
    <lineage>
        <taxon>unclassified sequences</taxon>
        <taxon>metagenomes</taxon>
        <taxon>ecological metagenomes</taxon>
    </lineage>
</organism>
<protein>
    <recommendedName>
        <fullName evidence="2">PorV/PorQ family protein</fullName>
    </recommendedName>
</protein>
<dbReference type="AlphaFoldDB" id="A0A382BPJ7"/>
<evidence type="ECO:0008006" key="2">
    <source>
        <dbReference type="Google" id="ProtNLM"/>
    </source>
</evidence>
<feature type="non-terminal residue" evidence="1">
    <location>
        <position position="244"/>
    </location>
</feature>
<proteinExistence type="predicted"/>
<dbReference type="EMBL" id="UINC01030796">
    <property type="protein sequence ID" value="SVB15766.1"/>
    <property type="molecule type" value="Genomic_DNA"/>
</dbReference>
<dbReference type="Gene3D" id="2.40.160.60">
    <property type="entry name" value="Outer membrane protein transport protein (OMPP1/FadL/TodX)"/>
    <property type="match status" value="1"/>
</dbReference>
<gene>
    <name evidence="1" type="ORF">METZ01_LOCUS168620</name>
</gene>
<dbReference type="NCBIfam" id="NF033709">
    <property type="entry name" value="PorV_fam"/>
    <property type="match status" value="1"/>
</dbReference>
<sequence length="244" mass="26127">MSTVCLINFSTLVVNSQNIHENAGTRAMPFLKIGIGAKGISMGESQVALANDMYAAYWNPAGLSSVKRTQFAAMHNNWFEGISHQFIGISQPVGGGVIGTSIISLSYGTITGRDANGKETKEFRPRDLAVLLSYGQEFGNTALGFNLKWVSEKIIEDIGAQVIASDLGILHSIPARNLAIGLNVQNLGTKAKFVEGSEEEFSLPVNIKLGFAYRVPGDKLAVTADINRPSDNDLTFGFGVSLTV</sequence>